<accession>J9RVY8</accession>
<reference evidence="1 2" key="1">
    <citation type="journal article" date="2012" name="J. Virol.">
        <title>Complete Genome Sequence of the Bacteriophages ECBP1 and ECBP2 Isolated from Two Different Escherichia coli Strains.</title>
        <authorList>
            <person name="Nho S.W."/>
            <person name="Ha M.A."/>
            <person name="Kim K.S."/>
            <person name="Kim T.H."/>
            <person name="Jang H.B."/>
            <person name="Cha I.S."/>
            <person name="Park S.B."/>
            <person name="Kim Y.K."/>
            <person name="Jung T.S."/>
        </authorList>
    </citation>
    <scope>NUCLEOTIDE SEQUENCE [LARGE SCALE GENOMIC DNA]</scope>
</reference>
<name>J9RVY8_9CAUD</name>
<dbReference type="GeneID" id="13828216"/>
<organism evidence="1 2">
    <name type="scientific">Escherichia phage ECBP2</name>
    <dbReference type="NCBI Taxonomy" id="1604355"/>
    <lineage>
        <taxon>Viruses</taxon>
        <taxon>Duplodnaviria</taxon>
        <taxon>Heunggongvirae</taxon>
        <taxon>Uroviricota</taxon>
        <taxon>Caudoviricetes</taxon>
        <taxon>Mktvariviridae</taxon>
        <taxon>Gordonclarkvirinae</taxon>
        <taxon>Suseptimavirus</taxon>
        <taxon>Suseptimavirus ECBP2</taxon>
    </lineage>
</organism>
<dbReference type="EMBL" id="JX415536">
    <property type="protein sequence ID" value="AFR52107.1"/>
    <property type="molecule type" value="Genomic_DNA"/>
</dbReference>
<sequence>MTVIERQKLRKLESDYLKLRWKINRYDKFVSMLDRNKHSEDFIMRTQSALQGFKSLQDDVWEEIRSFY</sequence>
<evidence type="ECO:0000313" key="2">
    <source>
        <dbReference type="Proteomes" id="UP000007331"/>
    </source>
</evidence>
<dbReference type="RefSeq" id="YP_006908925.1">
    <property type="nucleotide sequence ID" value="NC_018859.1"/>
</dbReference>
<evidence type="ECO:0000313" key="1">
    <source>
        <dbReference type="EMBL" id="AFR52107.1"/>
    </source>
</evidence>
<proteinExistence type="predicted"/>
<dbReference type="KEGG" id="vg:13828216"/>
<dbReference type="OrthoDB" id="23121at10239"/>
<protein>
    <submittedName>
        <fullName evidence="1">Uncharacterized protein</fullName>
    </submittedName>
</protein>
<gene>
    <name evidence="1" type="ORF">ECBP2_0074</name>
</gene>
<dbReference type="Proteomes" id="UP000007331">
    <property type="component" value="Segment"/>
</dbReference>
<keyword evidence="2" id="KW-1185">Reference proteome</keyword>